<dbReference type="SUPFAM" id="SSF46785">
    <property type="entry name" value="Winged helix' DNA-binding domain"/>
    <property type="match status" value="1"/>
</dbReference>
<evidence type="ECO:0000313" key="2">
    <source>
        <dbReference type="Proteomes" id="UP001368654"/>
    </source>
</evidence>
<sequence>MRNAAIYGTEDLLHGFIEALEVTGVRTTSVDRSSGRGGVATVVTAQIGAASIALGVEVKLNPPRSRADVRRRPVAGTGVVNVLVAPFLSPPVRDELERCGWSYWDATGNMRIRSTEPVVWIDRAGASRNPDPGVSVGAQRLRSLKGKAASEVVVRLLSTGNAASVRELARNTGAGVATVSRVIELLRADEVVEVGSGEIHVPDRVALARRWAQDYGFERTFKPERYVSLLGEDIALNRLGRSGLRFAVTGSRAASAEFGLRSRVAPLPATGVWLYSDDVGGVERVMDLAPDRRGNILVADSEFLGEGREGAQDTDPPIARSWRIIGDLLAAGGRMTAIGEELAVLRAGEAAE</sequence>
<accession>A0ABU8LW30</accession>
<protein>
    <recommendedName>
        <fullName evidence="3">HTH iclR-type domain-containing protein</fullName>
    </recommendedName>
</protein>
<dbReference type="EMBL" id="JBBDGL010000003">
    <property type="protein sequence ID" value="MEJ1156108.1"/>
    <property type="molecule type" value="Genomic_DNA"/>
</dbReference>
<dbReference type="Gene3D" id="1.10.10.10">
    <property type="entry name" value="Winged helix-like DNA-binding domain superfamily/Winged helix DNA-binding domain"/>
    <property type="match status" value="1"/>
</dbReference>
<dbReference type="InterPro" id="IPR036388">
    <property type="entry name" value="WH-like_DNA-bd_sf"/>
</dbReference>
<organism evidence="1 2">
    <name type="scientific">Microbacterium marmarense</name>
    <dbReference type="NCBI Taxonomy" id="3122051"/>
    <lineage>
        <taxon>Bacteria</taxon>
        <taxon>Bacillati</taxon>
        <taxon>Actinomycetota</taxon>
        <taxon>Actinomycetes</taxon>
        <taxon>Micrococcales</taxon>
        <taxon>Microbacteriaceae</taxon>
        <taxon>Microbacterium</taxon>
    </lineage>
</organism>
<proteinExistence type="predicted"/>
<reference evidence="1 2" key="1">
    <citation type="submission" date="2024-02" db="EMBL/GenBank/DDBJ databases">
        <authorList>
            <person name="Saticioglu I.B."/>
        </authorList>
    </citation>
    <scope>NUCLEOTIDE SEQUENCE [LARGE SCALE GENOMIC DNA]</scope>
    <source>
        <strain evidence="1 2">Mu-86</strain>
    </source>
</reference>
<gene>
    <name evidence="1" type="ORF">WDU96_10925</name>
</gene>
<keyword evidence="2" id="KW-1185">Reference proteome</keyword>
<dbReference type="Proteomes" id="UP001368654">
    <property type="component" value="Unassembled WGS sequence"/>
</dbReference>
<comment type="caution">
    <text evidence="1">The sequence shown here is derived from an EMBL/GenBank/DDBJ whole genome shotgun (WGS) entry which is preliminary data.</text>
</comment>
<evidence type="ECO:0000313" key="1">
    <source>
        <dbReference type="EMBL" id="MEJ1156108.1"/>
    </source>
</evidence>
<dbReference type="RefSeq" id="WP_337338545.1">
    <property type="nucleotide sequence ID" value="NZ_JBBDGL010000003.1"/>
</dbReference>
<evidence type="ECO:0008006" key="3">
    <source>
        <dbReference type="Google" id="ProtNLM"/>
    </source>
</evidence>
<name>A0ABU8LW30_9MICO</name>
<dbReference type="InterPro" id="IPR036390">
    <property type="entry name" value="WH_DNA-bd_sf"/>
</dbReference>